<dbReference type="PANTHER" id="PTHR43666:SF1">
    <property type="entry name" value="CONSERVED PROTEIN"/>
    <property type="match status" value="1"/>
</dbReference>
<evidence type="ECO:0000313" key="4">
    <source>
        <dbReference type="Proteomes" id="UP000002654"/>
    </source>
</evidence>
<dbReference type="OrthoDB" id="84520at2157"/>
<dbReference type="Proteomes" id="UP000002654">
    <property type="component" value="Chromosome"/>
</dbReference>
<organism evidence="3 4">
    <name type="scientific">Thermoproteus tenax (strain ATCC 35583 / DSM 2078 / JCM 9277 / NBRC 100435 / Kra 1)</name>
    <dbReference type="NCBI Taxonomy" id="768679"/>
    <lineage>
        <taxon>Archaea</taxon>
        <taxon>Thermoproteota</taxon>
        <taxon>Thermoprotei</taxon>
        <taxon>Thermoproteales</taxon>
        <taxon>Thermoproteaceae</taxon>
        <taxon>Thermoproteus</taxon>
    </lineage>
</organism>
<accession>G4RN29</accession>
<name>G4RN29_THETK</name>
<dbReference type="PATRIC" id="fig|768679.9.peg.313"/>
<dbReference type="InterPro" id="IPR045569">
    <property type="entry name" value="Metalloprtase-TldD/E_C"/>
</dbReference>
<dbReference type="Pfam" id="PF01523">
    <property type="entry name" value="PmbA_TldD_1st"/>
    <property type="match status" value="1"/>
</dbReference>
<feature type="domain" description="Metalloprotease TldD/E N-terminal" evidence="1">
    <location>
        <begin position="13"/>
        <end position="74"/>
    </location>
</feature>
<dbReference type="SUPFAM" id="SSF111283">
    <property type="entry name" value="Putative modulator of DNA gyrase, PmbA/TldD"/>
    <property type="match status" value="1"/>
</dbReference>
<dbReference type="EMBL" id="FN869859">
    <property type="protein sequence ID" value="CCC80973.1"/>
    <property type="molecule type" value="Genomic_DNA"/>
</dbReference>
<sequence>MILRIVEREVDEAALVVVRAETYMVRLANDEVSVSKSWATEEHHLYLAKGKKYAIVSSTGELDISAVEDALRRLSSLPEDPLYVPLKGEALPTPREEREEDFEALADVALEAARAAEGAERNAGAAVLTYVSFQYEDTYGRRGRYSLNRAYLTIRSLRGDLAATSATAGRSLADLRPREVGEANSLLLRLAAGLPREPVQPGRARLLLSPLVFGHLLGETVGGWMTGTAVISGSSRYSPQDLGAAVASSELSVADATADERAYGHTPFDFEGNRVERVQLLERGVLKAFLQNNRTAAKLGGRSTGHALRSWIYTSPGHVEAKAGDAPSDLEGLIAELKSGYYVHNNWYTRYQNIKTGQFSTVGRDVILAVRDGKPVAVVRHMRIADTLEALLRNTAALSSRASQIYWWDMSVPATVPYAIVDGLGVTK</sequence>
<gene>
    <name evidence="3" type="primary">pmbA</name>
    <name evidence="3" type="ordered locus">TTX_0297</name>
</gene>
<dbReference type="AlphaFoldDB" id="G4RN29"/>
<dbReference type="GO" id="GO:0006508">
    <property type="term" value="P:proteolysis"/>
    <property type="evidence" value="ECO:0007669"/>
    <property type="project" value="InterPro"/>
</dbReference>
<reference evidence="3 4" key="1">
    <citation type="journal article" date="2011" name="PLoS ONE">
        <title>The complete genome sequence of Thermoproteus tenax: a physiologically versatile member of the Crenarchaeota.</title>
        <authorList>
            <person name="Siebers B."/>
            <person name="Zaparty M."/>
            <person name="Raddatz G."/>
            <person name="Tjaden B."/>
            <person name="Albers S.V."/>
            <person name="Bell S.D."/>
            <person name="Blombach F."/>
            <person name="Kletzin A."/>
            <person name="Kyrpides N."/>
            <person name="Lanz C."/>
            <person name="Plagens A."/>
            <person name="Rampp M."/>
            <person name="Rosinus A."/>
            <person name="von Jan M."/>
            <person name="Makarova K.S."/>
            <person name="Klenk H.P."/>
            <person name="Schuster S.C."/>
            <person name="Hensel R."/>
        </authorList>
    </citation>
    <scope>NUCLEOTIDE SEQUENCE [LARGE SCALE GENOMIC DNA]</scope>
    <source>
        <strain evidence="4">ATCC 35583 / DSM 2078 / JCM 9277 / NBRC 100435 / Kra 1</strain>
    </source>
</reference>
<feature type="domain" description="Metalloprotease TldD/E C-terminal" evidence="2">
    <location>
        <begin position="201"/>
        <end position="427"/>
    </location>
</feature>
<dbReference type="eggNOG" id="arCOG00322">
    <property type="taxonomic scope" value="Archaea"/>
</dbReference>
<keyword evidence="4" id="KW-1185">Reference proteome</keyword>
<evidence type="ECO:0000259" key="1">
    <source>
        <dbReference type="Pfam" id="PF01523"/>
    </source>
</evidence>
<dbReference type="Pfam" id="PF19289">
    <property type="entry name" value="PmbA_TldD_3rd"/>
    <property type="match status" value="1"/>
</dbReference>
<protein>
    <submittedName>
        <fullName evidence="3">Modulator of DNA gyrase, family U62 peptidase</fullName>
    </submittedName>
</protein>
<dbReference type="Gene3D" id="3.30.2290.10">
    <property type="entry name" value="PmbA/TldD superfamily"/>
    <property type="match status" value="1"/>
</dbReference>
<dbReference type="PANTHER" id="PTHR43666">
    <property type="entry name" value="TLDD PROTEIN"/>
    <property type="match status" value="1"/>
</dbReference>
<dbReference type="GeneID" id="11263307"/>
<dbReference type="InterPro" id="IPR035068">
    <property type="entry name" value="TldD/PmbA_N"/>
</dbReference>
<proteinExistence type="predicted"/>
<dbReference type="InterPro" id="IPR036059">
    <property type="entry name" value="TldD/PmbA_sf"/>
</dbReference>
<dbReference type="GO" id="GO:0008237">
    <property type="term" value="F:metallopeptidase activity"/>
    <property type="evidence" value="ECO:0007669"/>
    <property type="project" value="InterPro"/>
</dbReference>
<dbReference type="STRING" id="768679.TTX_0297"/>
<dbReference type="PaxDb" id="768679-TTX_0297"/>
<dbReference type="InterPro" id="IPR002510">
    <property type="entry name" value="Metalloprtase-TldD/E_N"/>
</dbReference>
<dbReference type="RefSeq" id="WP_014126230.1">
    <property type="nucleotide sequence ID" value="NC_016070.1"/>
</dbReference>
<dbReference type="KEGG" id="ttn:TTX_0297"/>
<evidence type="ECO:0000313" key="3">
    <source>
        <dbReference type="EMBL" id="CCC80973.1"/>
    </source>
</evidence>
<dbReference type="HOGENOM" id="CLU_026425_4_1_2"/>
<evidence type="ECO:0000259" key="2">
    <source>
        <dbReference type="Pfam" id="PF19289"/>
    </source>
</evidence>